<gene>
    <name evidence="5" type="ORF">XF10B_23850</name>
    <name evidence="1" type="ORF">XF1B_24900</name>
    <name evidence="2" type="ORF">XF4B_24110</name>
    <name evidence="3" type="ORF">XF5B_23350</name>
    <name evidence="4" type="ORF">XF6B_23540</name>
</gene>
<dbReference type="EMBL" id="AP023094">
    <property type="protein sequence ID" value="BCE46062.1"/>
    <property type="molecule type" value="Genomic_DNA"/>
</dbReference>
<evidence type="ECO:0000313" key="2">
    <source>
        <dbReference type="EMBL" id="BCE46062.1"/>
    </source>
</evidence>
<proteinExistence type="predicted"/>
<organism evidence="5">
    <name type="scientific">Bradyrhizobium diazoefficiens</name>
    <dbReference type="NCBI Taxonomy" id="1355477"/>
    <lineage>
        <taxon>Bacteria</taxon>
        <taxon>Pseudomonadati</taxon>
        <taxon>Pseudomonadota</taxon>
        <taxon>Alphaproteobacteria</taxon>
        <taxon>Hyphomicrobiales</taxon>
        <taxon>Nitrobacteraceae</taxon>
        <taxon>Bradyrhizobium</taxon>
    </lineage>
</organism>
<name>A0A810CKL6_9BRAD</name>
<reference evidence="4" key="5">
    <citation type="submission" date="2020-05" db="EMBL/GenBank/DDBJ databases">
        <title>Complete genome sequence of Bradyrhizobium diazoefficiens XF6 isolated from soybean nodule.</title>
        <authorList>
            <person name="Noda R."/>
            <person name="Kakizaki K."/>
            <person name="Minamisawa K."/>
        </authorList>
    </citation>
    <scope>NUCLEOTIDE SEQUENCE</scope>
    <source>
        <strain evidence="4">XF6</strain>
    </source>
</reference>
<reference evidence="2" key="3">
    <citation type="submission" date="2020-05" db="EMBL/GenBank/DDBJ databases">
        <title>Complete genome sequence of Bradyrhizobium diazoefficiens XF4 isolated from soybean nodule.</title>
        <authorList>
            <person name="Noda R."/>
            <person name="Kakizaki K."/>
            <person name="Minamisawa K."/>
        </authorList>
    </citation>
    <scope>NUCLEOTIDE SEQUENCE</scope>
    <source>
        <strain evidence="2">XF4</strain>
    </source>
</reference>
<dbReference type="EMBL" id="AP023096">
    <property type="protein sequence ID" value="BCE63555.1"/>
    <property type="molecule type" value="Genomic_DNA"/>
</dbReference>
<dbReference type="AlphaFoldDB" id="A0A810CKL6"/>
<evidence type="ECO:0000313" key="1">
    <source>
        <dbReference type="EMBL" id="BCE19809.1"/>
    </source>
</evidence>
<dbReference type="EMBL" id="AP023095">
    <property type="protein sequence ID" value="BCE54823.1"/>
    <property type="molecule type" value="Genomic_DNA"/>
</dbReference>
<evidence type="ECO:0000313" key="5">
    <source>
        <dbReference type="EMBL" id="BCE89587.1"/>
    </source>
</evidence>
<reference evidence="1" key="1">
    <citation type="submission" date="2020-05" db="EMBL/GenBank/DDBJ databases">
        <title>Complete genome sequence of Bradyrhizobium diazoefficiens XF1 isolated from soybean nodule.</title>
        <authorList>
            <person name="Noda R."/>
            <person name="Kakizaki K."/>
            <person name="Minamisawa K."/>
        </authorList>
    </citation>
    <scope>NUCLEOTIDE SEQUENCE</scope>
    <source>
        <strain evidence="1">XF1</strain>
    </source>
</reference>
<reference evidence="5" key="2">
    <citation type="submission" date="2020-05" db="EMBL/GenBank/DDBJ databases">
        <title>Complete genome sequence of Bradyrhizobium diazoefficiens XF10 isolated from soybean nodule.</title>
        <authorList>
            <person name="Noda R."/>
            <person name="Kakizaki K."/>
            <person name="Minamisawa K."/>
        </authorList>
    </citation>
    <scope>NUCLEOTIDE SEQUENCE</scope>
    <source>
        <strain evidence="5">XF10</strain>
    </source>
</reference>
<evidence type="ECO:0008006" key="6">
    <source>
        <dbReference type="Google" id="ProtNLM"/>
    </source>
</evidence>
<accession>A0A810CKL6</accession>
<evidence type="ECO:0000313" key="4">
    <source>
        <dbReference type="EMBL" id="BCE63555.1"/>
    </source>
</evidence>
<dbReference type="RefSeq" id="WP_028150823.1">
    <property type="nucleotide sequence ID" value="NZ_AJQI01000258.1"/>
</dbReference>
<reference evidence="3" key="4">
    <citation type="submission" date="2020-05" db="EMBL/GenBank/DDBJ databases">
        <title>Complete genome sequence of Bradyrhizobium diazoefficiens XF5 isolated from soybean nodule.</title>
        <authorList>
            <person name="Noda R."/>
            <person name="Kakizaki K."/>
            <person name="Minamisawa K."/>
        </authorList>
    </citation>
    <scope>NUCLEOTIDE SEQUENCE</scope>
    <source>
        <strain evidence="3">XF5</strain>
    </source>
</reference>
<dbReference type="EMBL" id="AP023099">
    <property type="protein sequence ID" value="BCE89587.1"/>
    <property type="molecule type" value="Genomic_DNA"/>
</dbReference>
<dbReference type="EMBL" id="AP023091">
    <property type="protein sequence ID" value="BCE19809.1"/>
    <property type="molecule type" value="Genomic_DNA"/>
</dbReference>
<sequence length="63" mass="7126">MPRPKSKVKNNAQTKGLRATLLYLHPDTVKALKSAAILEERPAYEVAEQAIKAYLRQHHKSSE</sequence>
<evidence type="ECO:0000313" key="3">
    <source>
        <dbReference type="EMBL" id="BCE54823.1"/>
    </source>
</evidence>
<protein>
    <recommendedName>
        <fullName evidence="6">Ribbon-helix-helix protein CopG domain-containing protein</fullName>
    </recommendedName>
</protein>